<evidence type="ECO:0000256" key="6">
    <source>
        <dbReference type="ARBA" id="ARBA00022516"/>
    </source>
</evidence>
<comment type="catalytic activity">
    <reaction evidence="15">
        <text>(3Z)-decenoyl-[ACP] + malonyl-[ACP] + H(+) = 3-oxo-(5Z)-dodecenoyl-[ACP] + holo-[ACP] + CO2</text>
        <dbReference type="Rhea" id="RHEA:54940"/>
        <dbReference type="Rhea" id="RHEA-COMP:9623"/>
        <dbReference type="Rhea" id="RHEA-COMP:9685"/>
        <dbReference type="Rhea" id="RHEA-COMP:9927"/>
        <dbReference type="Rhea" id="RHEA-COMP:14042"/>
        <dbReference type="ChEBI" id="CHEBI:15378"/>
        <dbReference type="ChEBI" id="CHEBI:16526"/>
        <dbReference type="ChEBI" id="CHEBI:64479"/>
        <dbReference type="ChEBI" id="CHEBI:78449"/>
        <dbReference type="ChEBI" id="CHEBI:78798"/>
        <dbReference type="ChEBI" id="CHEBI:138410"/>
    </reaction>
    <physiologicalReaction direction="left-to-right" evidence="15">
        <dbReference type="Rhea" id="RHEA:54941"/>
    </physiologicalReaction>
</comment>
<comment type="catalytic activity">
    <reaction evidence="16">
        <text>a fatty acyl-[ACP] + malonyl-[ACP] + H(+) = a 3-oxoacyl-[ACP] + holo-[ACP] + CO2</text>
        <dbReference type="Rhea" id="RHEA:22836"/>
        <dbReference type="Rhea" id="RHEA-COMP:9623"/>
        <dbReference type="Rhea" id="RHEA-COMP:9685"/>
        <dbReference type="Rhea" id="RHEA-COMP:9916"/>
        <dbReference type="Rhea" id="RHEA-COMP:14125"/>
        <dbReference type="ChEBI" id="CHEBI:15378"/>
        <dbReference type="ChEBI" id="CHEBI:16526"/>
        <dbReference type="ChEBI" id="CHEBI:64479"/>
        <dbReference type="ChEBI" id="CHEBI:78449"/>
        <dbReference type="ChEBI" id="CHEBI:78776"/>
        <dbReference type="ChEBI" id="CHEBI:138651"/>
        <dbReference type="EC" id="2.3.1.41"/>
    </reaction>
    <physiologicalReaction direction="left-to-right" evidence="16">
        <dbReference type="Rhea" id="RHEA:22837"/>
    </physiologicalReaction>
</comment>
<reference evidence="20" key="1">
    <citation type="journal article" date="2022" name="ISME J.">
        <title>Genetic and phylogenetic analysis of dissimilatory iodate-reducing bacteria identifies potential niches across the world's oceans.</title>
        <authorList>
            <person name="Reyes-Umana V."/>
            <person name="Henning Z."/>
            <person name="Lee K."/>
            <person name="Barnum T.P."/>
            <person name="Coates J.D."/>
        </authorList>
    </citation>
    <scope>NUCLEOTIDE SEQUENCE [LARGE SCALE GENOMIC DNA]</scope>
    <source>
        <strain evidence="20">IR12</strain>
    </source>
</reference>
<dbReference type="Proteomes" id="UP000694660">
    <property type="component" value="Unassembled WGS sequence"/>
</dbReference>
<evidence type="ECO:0000256" key="13">
    <source>
        <dbReference type="ARBA" id="ARBA00041620"/>
    </source>
</evidence>
<evidence type="ECO:0000313" key="20">
    <source>
        <dbReference type="Proteomes" id="UP000694660"/>
    </source>
</evidence>
<evidence type="ECO:0000259" key="18">
    <source>
        <dbReference type="PROSITE" id="PS52004"/>
    </source>
</evidence>
<dbReference type="InterPro" id="IPR020841">
    <property type="entry name" value="PKS_Beta-ketoAc_synthase_dom"/>
</dbReference>
<keyword evidence="10" id="KW-0275">Fatty acid biosynthesis</keyword>
<dbReference type="PROSITE" id="PS52004">
    <property type="entry name" value="KS3_2"/>
    <property type="match status" value="1"/>
</dbReference>
<dbReference type="RefSeq" id="WP_214363181.1">
    <property type="nucleotide sequence ID" value="NZ_JAEKFT010000026.1"/>
</dbReference>
<evidence type="ECO:0000256" key="17">
    <source>
        <dbReference type="RuleBase" id="RU003694"/>
    </source>
</evidence>
<keyword evidence="9" id="KW-0443">Lipid metabolism</keyword>
<evidence type="ECO:0000256" key="5">
    <source>
        <dbReference type="ARBA" id="ARBA00022490"/>
    </source>
</evidence>
<evidence type="ECO:0000256" key="10">
    <source>
        <dbReference type="ARBA" id="ARBA00023160"/>
    </source>
</evidence>
<evidence type="ECO:0000256" key="3">
    <source>
        <dbReference type="ARBA" id="ARBA00011738"/>
    </source>
</evidence>
<evidence type="ECO:0000256" key="2">
    <source>
        <dbReference type="ARBA" id="ARBA00008467"/>
    </source>
</evidence>
<proteinExistence type="inferred from homology"/>
<keyword evidence="8" id="KW-0276">Fatty acid metabolism</keyword>
<dbReference type="InterPro" id="IPR014030">
    <property type="entry name" value="Ketoacyl_synth_N"/>
</dbReference>
<dbReference type="EC" id="2.3.1.41" evidence="4"/>
<keyword evidence="7 17" id="KW-0808">Transferase</keyword>
<keyword evidence="5" id="KW-0963">Cytoplasm</keyword>
<dbReference type="AlphaFoldDB" id="A0A944H9B8"/>
<accession>A0A944H9B8</accession>
<evidence type="ECO:0000256" key="7">
    <source>
        <dbReference type="ARBA" id="ARBA00022679"/>
    </source>
</evidence>
<dbReference type="Pfam" id="PF02801">
    <property type="entry name" value="Ketoacyl-synt_C"/>
    <property type="match status" value="1"/>
</dbReference>
<dbReference type="SMART" id="SM00825">
    <property type="entry name" value="PKS_KS"/>
    <property type="match status" value="1"/>
</dbReference>
<evidence type="ECO:0000256" key="9">
    <source>
        <dbReference type="ARBA" id="ARBA00023098"/>
    </source>
</evidence>
<evidence type="ECO:0000256" key="15">
    <source>
        <dbReference type="ARBA" id="ARBA00048121"/>
    </source>
</evidence>
<keyword evidence="6" id="KW-0444">Lipid biosynthesis</keyword>
<dbReference type="InterPro" id="IPR014031">
    <property type="entry name" value="Ketoacyl_synth_C"/>
</dbReference>
<protein>
    <recommendedName>
        <fullName evidence="12">3-oxoacyl-[acyl-carrier-protein] synthase 1</fullName>
        <ecNumber evidence="4">2.3.1.41</ecNumber>
    </recommendedName>
    <alternativeName>
        <fullName evidence="13">3-oxoacyl-[acyl-carrier-protein] synthase I</fullName>
    </alternativeName>
    <alternativeName>
        <fullName evidence="14">Beta-ketoacyl-ACP synthase I</fullName>
    </alternativeName>
</protein>
<comment type="subunit">
    <text evidence="3">Homodimer.</text>
</comment>
<dbReference type="InterPro" id="IPR000794">
    <property type="entry name" value="Beta-ketoacyl_synthase"/>
</dbReference>
<dbReference type="GO" id="GO:0005829">
    <property type="term" value="C:cytosol"/>
    <property type="evidence" value="ECO:0007669"/>
    <property type="project" value="TreeGrafter"/>
</dbReference>
<comment type="caution">
    <text evidence="19">The sequence shown here is derived from an EMBL/GenBank/DDBJ whole genome shotgun (WGS) entry which is preliminary data.</text>
</comment>
<dbReference type="PANTHER" id="PTHR11712:SF306">
    <property type="entry name" value="3-OXOACYL-[ACYL-CARRIER-PROTEIN] SYNTHASE 1"/>
    <property type="match status" value="1"/>
</dbReference>
<evidence type="ECO:0000313" key="19">
    <source>
        <dbReference type="EMBL" id="MBT0963248.1"/>
    </source>
</evidence>
<evidence type="ECO:0000256" key="12">
    <source>
        <dbReference type="ARBA" id="ARBA00039450"/>
    </source>
</evidence>
<dbReference type="FunFam" id="3.40.47.10:FF:000018">
    <property type="entry name" value="3-oxoacyl-[acyl-carrier-protein] synthase 2"/>
    <property type="match status" value="1"/>
</dbReference>
<dbReference type="PANTHER" id="PTHR11712">
    <property type="entry name" value="POLYKETIDE SYNTHASE-RELATED"/>
    <property type="match status" value="1"/>
</dbReference>
<dbReference type="PROSITE" id="PS51257">
    <property type="entry name" value="PROKAR_LIPOPROTEIN"/>
    <property type="match status" value="1"/>
</dbReference>
<dbReference type="Pfam" id="PF00109">
    <property type="entry name" value="ketoacyl-synt"/>
    <property type="match status" value="1"/>
</dbReference>
<dbReference type="InterPro" id="IPR018201">
    <property type="entry name" value="Ketoacyl_synth_AS"/>
</dbReference>
<evidence type="ECO:0000256" key="1">
    <source>
        <dbReference type="ARBA" id="ARBA00004496"/>
    </source>
</evidence>
<gene>
    <name evidence="19" type="ORF">I8J34_18860</name>
</gene>
<dbReference type="SUPFAM" id="SSF53901">
    <property type="entry name" value="Thiolase-like"/>
    <property type="match status" value="2"/>
</dbReference>
<evidence type="ECO:0000256" key="11">
    <source>
        <dbReference type="ARBA" id="ARBA00023315"/>
    </source>
</evidence>
<dbReference type="PROSITE" id="PS00606">
    <property type="entry name" value="KS3_1"/>
    <property type="match status" value="1"/>
</dbReference>
<feature type="domain" description="Ketosynthase family 3 (KS3)" evidence="18">
    <location>
        <begin position="14"/>
        <end position="415"/>
    </location>
</feature>
<dbReference type="CDD" id="cd00834">
    <property type="entry name" value="KAS_I_II"/>
    <property type="match status" value="1"/>
</dbReference>
<dbReference type="GO" id="GO:0006633">
    <property type="term" value="P:fatty acid biosynthetic process"/>
    <property type="evidence" value="ECO:0007669"/>
    <property type="project" value="UniProtKB-KW"/>
</dbReference>
<evidence type="ECO:0000256" key="16">
    <source>
        <dbReference type="ARBA" id="ARBA00048506"/>
    </source>
</evidence>
<keyword evidence="20" id="KW-1185">Reference proteome</keyword>
<organism evidence="19 20">
    <name type="scientific">Denitromonas iodatirespirans</name>
    <dbReference type="NCBI Taxonomy" id="2795389"/>
    <lineage>
        <taxon>Bacteria</taxon>
        <taxon>Pseudomonadati</taxon>
        <taxon>Pseudomonadota</taxon>
        <taxon>Betaproteobacteria</taxon>
        <taxon>Rhodocyclales</taxon>
        <taxon>Zoogloeaceae</taxon>
        <taxon>Denitromonas</taxon>
    </lineage>
</organism>
<keyword evidence="11 19" id="KW-0012">Acyltransferase</keyword>
<dbReference type="Gene3D" id="3.40.47.10">
    <property type="match status" value="2"/>
</dbReference>
<name>A0A944H9B8_DENI1</name>
<comment type="similarity">
    <text evidence="2 17">Belongs to the thiolase-like superfamily. Beta-ketoacyl-ACP synthases family.</text>
</comment>
<dbReference type="GO" id="GO:0004315">
    <property type="term" value="F:3-oxoacyl-[acyl-carrier-protein] synthase activity"/>
    <property type="evidence" value="ECO:0007669"/>
    <property type="project" value="UniProtKB-EC"/>
</dbReference>
<sequence length="418" mass="43399">MRPPNAARPTPPPDRRVVVTGMGAVSCIGNTLDDILTALRQQRCGLRHVAEYAELGLRSQVAGVPDLSAEAPVPRKLARYMGDPALYAYHAMRKALDDARLPDAALHHPRTGLIAGSGIGSGFNHLSGIQTLRERGADKIPPYLVPRVMGSTASANLATIFGIQGVSFSITSACATSAHCIGQAAQLIQAGKQDVVFAGGAEEVCWTSTALFDAMGALSTGFNATPEQASRPYAIDRDGFVIAGGGGMLVLESLSHARARQAHIYGELIGFGATSDGRDMVNPDPDGAARAMRLALAEAGTGIDYVNTHATSTVNGDLSELKALAAVFGDTLPRYGSTKGLTGHPIGAAGVHEAIYCLLMLDHQFIAGSPTCGSLDPQLAAFAPPLTGALDHPLTTAMSNSFGFGGTNASLIFRRVTG</sequence>
<dbReference type="InterPro" id="IPR016039">
    <property type="entry name" value="Thiolase-like"/>
</dbReference>
<evidence type="ECO:0000256" key="14">
    <source>
        <dbReference type="ARBA" id="ARBA00042143"/>
    </source>
</evidence>
<comment type="subcellular location">
    <subcellularLocation>
        <location evidence="1">Cytoplasm</location>
    </subcellularLocation>
</comment>
<dbReference type="EMBL" id="JAEKFT010000026">
    <property type="protein sequence ID" value="MBT0963248.1"/>
    <property type="molecule type" value="Genomic_DNA"/>
</dbReference>
<evidence type="ECO:0000256" key="4">
    <source>
        <dbReference type="ARBA" id="ARBA00013191"/>
    </source>
</evidence>
<evidence type="ECO:0000256" key="8">
    <source>
        <dbReference type="ARBA" id="ARBA00022832"/>
    </source>
</evidence>